<keyword evidence="2" id="KW-1185">Reference proteome</keyword>
<comment type="caution">
    <text evidence="1">The sequence shown here is derived from an EMBL/GenBank/DDBJ whole genome shotgun (WGS) entry which is preliminary data.</text>
</comment>
<gene>
    <name evidence="1" type="ORF">PVAP13_3NG058490</name>
</gene>
<dbReference type="EMBL" id="CM029042">
    <property type="protein sequence ID" value="KAG2615444.1"/>
    <property type="molecule type" value="Genomic_DNA"/>
</dbReference>
<evidence type="ECO:0000313" key="1">
    <source>
        <dbReference type="EMBL" id="KAG2615444.1"/>
    </source>
</evidence>
<reference evidence="1" key="1">
    <citation type="submission" date="2020-05" db="EMBL/GenBank/DDBJ databases">
        <title>WGS assembly of Panicum virgatum.</title>
        <authorList>
            <person name="Lovell J.T."/>
            <person name="Jenkins J."/>
            <person name="Shu S."/>
            <person name="Juenger T.E."/>
            <person name="Schmutz J."/>
        </authorList>
    </citation>
    <scope>NUCLEOTIDE SEQUENCE</scope>
    <source>
        <strain evidence="1">AP13</strain>
    </source>
</reference>
<evidence type="ECO:0000313" key="2">
    <source>
        <dbReference type="Proteomes" id="UP000823388"/>
    </source>
</evidence>
<accession>A0A8T0U3P1</accession>
<protein>
    <submittedName>
        <fullName evidence="1">Uncharacterized protein</fullName>
    </submittedName>
</protein>
<dbReference type="AlphaFoldDB" id="A0A8T0U3P1"/>
<sequence>MGSATHKSLMGYILISDHRASESTHTVRPRDTQELRTSILVKESRQQLHDQKPSCWRPYHQHNTIYFLGA</sequence>
<organism evidence="1 2">
    <name type="scientific">Panicum virgatum</name>
    <name type="common">Blackwell switchgrass</name>
    <dbReference type="NCBI Taxonomy" id="38727"/>
    <lineage>
        <taxon>Eukaryota</taxon>
        <taxon>Viridiplantae</taxon>
        <taxon>Streptophyta</taxon>
        <taxon>Embryophyta</taxon>
        <taxon>Tracheophyta</taxon>
        <taxon>Spermatophyta</taxon>
        <taxon>Magnoliopsida</taxon>
        <taxon>Liliopsida</taxon>
        <taxon>Poales</taxon>
        <taxon>Poaceae</taxon>
        <taxon>PACMAD clade</taxon>
        <taxon>Panicoideae</taxon>
        <taxon>Panicodae</taxon>
        <taxon>Paniceae</taxon>
        <taxon>Panicinae</taxon>
        <taxon>Panicum</taxon>
        <taxon>Panicum sect. Hiantes</taxon>
    </lineage>
</organism>
<dbReference type="Proteomes" id="UP000823388">
    <property type="component" value="Chromosome 3N"/>
</dbReference>
<proteinExistence type="predicted"/>
<name>A0A8T0U3P1_PANVG</name>